<reference evidence="1 2" key="1">
    <citation type="submission" date="2009-01" db="EMBL/GenBank/DDBJ databases">
        <title>Complete sequence of Clostridium cellulolyticum H10.</title>
        <authorList>
            <consortium name="US DOE Joint Genome Institute"/>
            <person name="Lucas S."/>
            <person name="Copeland A."/>
            <person name="Lapidus A."/>
            <person name="Glavina del Rio T."/>
            <person name="Dalin E."/>
            <person name="Tice H."/>
            <person name="Bruce D."/>
            <person name="Goodwin L."/>
            <person name="Pitluck S."/>
            <person name="Chertkov O."/>
            <person name="Saunders E."/>
            <person name="Brettin T."/>
            <person name="Detter J.C."/>
            <person name="Han C."/>
            <person name="Larimer F."/>
            <person name="Land M."/>
            <person name="Hauser L."/>
            <person name="Kyrpides N."/>
            <person name="Ivanova N."/>
            <person name="Zhou J."/>
            <person name="Richardson P."/>
        </authorList>
    </citation>
    <scope>NUCLEOTIDE SEQUENCE [LARGE SCALE GENOMIC DNA]</scope>
    <source>
        <strain evidence="2">ATCC 35319 / DSM 5812 / JCM 6584 / H10</strain>
    </source>
</reference>
<dbReference type="Pfam" id="PF07875">
    <property type="entry name" value="Coat_F"/>
    <property type="match status" value="1"/>
</dbReference>
<sequence length="89" mass="10052">MAELTDKEIMASILNERKLAASSLTNLILESSNPTLRNDVKSILTRTFDEQKHIFDIMSQKGWYSVQNANQQEISQAQQKVKGIESQIG</sequence>
<protein>
    <submittedName>
        <fullName evidence="1">Coat F domain protein</fullName>
    </submittedName>
</protein>
<organism evidence="1 2">
    <name type="scientific">Ruminiclostridium cellulolyticum (strain ATCC 35319 / DSM 5812 / JCM 6584 / H10)</name>
    <name type="common">Clostridium cellulolyticum</name>
    <dbReference type="NCBI Taxonomy" id="394503"/>
    <lineage>
        <taxon>Bacteria</taxon>
        <taxon>Bacillati</taxon>
        <taxon>Bacillota</taxon>
        <taxon>Clostridia</taxon>
        <taxon>Eubacteriales</taxon>
        <taxon>Oscillospiraceae</taxon>
        <taxon>Ruminiclostridium</taxon>
    </lineage>
</organism>
<dbReference type="AlphaFoldDB" id="B8I3Z0"/>
<dbReference type="eggNOG" id="COG5577">
    <property type="taxonomic scope" value="Bacteria"/>
</dbReference>
<dbReference type="EMBL" id="CP001348">
    <property type="protein sequence ID" value="ACL76423.1"/>
    <property type="molecule type" value="Genomic_DNA"/>
</dbReference>
<proteinExistence type="predicted"/>
<dbReference type="InterPro" id="IPR012851">
    <property type="entry name" value="Spore_coat_CotF-like"/>
</dbReference>
<dbReference type="STRING" id="394503.Ccel_2078"/>
<keyword evidence="2" id="KW-1185">Reference proteome</keyword>
<evidence type="ECO:0000313" key="2">
    <source>
        <dbReference type="Proteomes" id="UP000001349"/>
    </source>
</evidence>
<name>B8I3Z0_RUMCH</name>
<dbReference type="HOGENOM" id="CLU_142133_1_1_9"/>
<dbReference type="RefSeq" id="WP_015925525.1">
    <property type="nucleotide sequence ID" value="NC_011898.1"/>
</dbReference>
<dbReference type="InterPro" id="IPR012347">
    <property type="entry name" value="Ferritin-like"/>
</dbReference>
<dbReference type="Gene3D" id="1.20.1260.10">
    <property type="match status" value="1"/>
</dbReference>
<dbReference type="KEGG" id="cce:Ccel_2078"/>
<dbReference type="Proteomes" id="UP000001349">
    <property type="component" value="Chromosome"/>
</dbReference>
<gene>
    <name evidence="1" type="ordered locus">Ccel_2078</name>
</gene>
<dbReference type="OrthoDB" id="1685263at2"/>
<evidence type="ECO:0000313" key="1">
    <source>
        <dbReference type="EMBL" id="ACL76423.1"/>
    </source>
</evidence>
<accession>B8I3Z0</accession>